<evidence type="ECO:0000256" key="3">
    <source>
        <dbReference type="ARBA" id="ARBA00022741"/>
    </source>
</evidence>
<comment type="subcellular location">
    <subcellularLocation>
        <location evidence="1">Membrane</location>
        <topology evidence="1">Multi-pass membrane protein</topology>
    </subcellularLocation>
</comment>
<dbReference type="CDD" id="cd03263">
    <property type="entry name" value="ABC_subfamily_A"/>
    <property type="match status" value="2"/>
</dbReference>
<dbReference type="PROSITE" id="PS00211">
    <property type="entry name" value="ABC_TRANSPORTER_1"/>
    <property type="match status" value="1"/>
</dbReference>
<feature type="transmembrane region" description="Helical" evidence="7">
    <location>
        <begin position="481"/>
        <end position="502"/>
    </location>
</feature>
<feature type="transmembrane region" description="Helical" evidence="7">
    <location>
        <begin position="412"/>
        <end position="429"/>
    </location>
</feature>
<feature type="transmembrane region" description="Helical" evidence="7">
    <location>
        <begin position="1166"/>
        <end position="1186"/>
    </location>
</feature>
<feature type="transmembrane region" description="Helical" evidence="7">
    <location>
        <begin position="337"/>
        <end position="365"/>
    </location>
</feature>
<dbReference type="GeneID" id="110147413"/>
<keyword evidence="4" id="KW-0067">ATP-binding</keyword>
<evidence type="ECO:0000256" key="6">
    <source>
        <dbReference type="ARBA" id="ARBA00023136"/>
    </source>
</evidence>
<feature type="domain" description="ABC transporter" evidence="8">
    <location>
        <begin position="1395"/>
        <end position="1628"/>
    </location>
</feature>
<sequence>MRARQLPQTCGGGGRGPVAASGALGGAASEAKVEVVAVERLERRMDLLTLNQLTVLLWKNFTLKRRQFFNLILEVVTTLAFPMMLLLLRAVIHITVAGPYSFTSQPISTLPSFLQNDETWELIYVPSNIDVVKEITENVKRNLNISIKVQGFSSEIEFEKYIKYDYRAYKVLAAIVFDCDFKNRHDPLPLQVKYRLRFAAIQRTIIWPDEIGWKTTLLFPSRPFVGPRNPGHQDGGGPGYIREGFLAIQHALDKAIIVYHESSAKQLFDNISIFVQRFPYPAYPDDGVLLHTGSFLPLMFILMFSPTVLPIIRSIVWEKEKRLKEYQLTVGLRSWMIWAAHFFTFFFFYIFIVSLICVLVFAKIFNDPVFCYSDYSFIFVFLMCYATASIFFGFMVSTFFDKARLAASAGSLIYFASFFPFHSIAQHYGRINLTMKVAACLSPNIALALGIKLLVKFETKQNGVNWNKIWTPASLEDTLTFGYMMGMLVIDAFLYGLVTWYIEAVFPGQYGIPQPWYFFLMHSYWFSKPRINIKKEKMKDSRITQNKYFEAEPTGLVTGIKIKHLYKELGDKLVINNMSLNLYKGQITVLLGQNGAGKTTALSILTGHYPPTRGEVFIDGYDITKNITEIRENLGFCPQGDLLFNDLTLSEHLFFYSVVKSIHQKMSPNEINRMLSAFDMLEKRDTFSKSLSGGMKRKLSIIIALLGGSKVVILDEPSSGMDPVSRRATWDILQQFKHDRTILLTTHYMDEADILGDRIAIMVKGTLQCCGSSIFLKKTYGAGYHIFMEKEPYCDLENICAIIQSHIPDAILESYLGAELSFILPKKHAHRFEALFNDLEMKKEELGIANFGASITTMEEVFLKVNKLADSEMESQSIQSLHLMSQRSQNRNWSKRVFRNYERPVITRLNEIANIKFNTGFPLYRQQFHSMFLKRALFNWRSWKLTLLHISIILFVTTYLLTTLNLYYTMPAREMDLSQYGRTIVPYSISGNSVLALNLIKNLEIFLKLKNQELREVQGNVMKYIMENKEYRDFSLTAFSIEVEKNNTVFTIFFNNEAYHSAATSLAVFDNVLFMSVSGPNASIKVSNKPQPLPHYGSNTVPTSGSQIVLCLAFGLAVVIGSFCVQTVTERATKAKHIQFVSGVYLLTYWLSALLWDLIYFSITCCFLLGVFIYCGVDAFIANFHFLDTMMIFMLYGWSVVPLMYLGSLLFSSSTAAYIKLTLFNYFSTVFSIVIHIVMKFYDDDISDFTRTLMNNALMVLPSYNFAMSISKFFDDHEVKKLCANQFQNIYVDCSDSFKNNNVYSFGEHGIANFLISSAALGLIFLLLLFCLESTFWNLRKFVFHKIVFNVYKIFMNNKKATDSIQVIREYGDKDVINERKRVQKLLPRLMAAPLLFNKLTKIYYKCPVVKAVRNISLLVSKYECFGLLGLNGAGKTTTFKMLTGEEIITSGVVLIDGINITENIRKIRSRIGYCPQSDPMLSHMTGREMLIMYARLRGVPEPDIGMYVETFLHSMHMETYADKLVCTYSGGNKRKLNTAIALMGKSSVVFLDEPSTGMDPVARRHMWDTVTWICNSGKAIVISSHSMEECEALCTRLAIMVKGQFRCLGSPRHLKNKFGNIYTLTAKINIDDNEDKLEEFKEFIEINFPGNIINQDHQGIIGYYIPSKGICWGKVFRIMEEAKTLFNLVDYFISQITLEQIFLTFANIDKVKK</sequence>
<dbReference type="SMART" id="SM00382">
    <property type="entry name" value="AAA"/>
    <property type="match status" value="2"/>
</dbReference>
<proteinExistence type="predicted"/>
<evidence type="ECO:0000256" key="1">
    <source>
        <dbReference type="ARBA" id="ARBA00004141"/>
    </source>
</evidence>
<reference evidence="9" key="1">
    <citation type="journal article" date="2022" name="J. Hered.">
        <title>A De Novo Chromosome-Level Genome Assembly of the White-Tailed Deer, Odocoileus Virginianus.</title>
        <authorList>
            <person name="London E.W."/>
            <person name="Roca A.L."/>
            <person name="Novakofski J.E."/>
            <person name="Mateus-Pinilla N.E."/>
        </authorList>
    </citation>
    <scope>NUCLEOTIDE SEQUENCE [LARGE SCALE GENOMIC DNA]</scope>
</reference>
<feature type="transmembrane region" description="Helical" evidence="7">
    <location>
        <begin position="1223"/>
        <end position="1242"/>
    </location>
</feature>
<dbReference type="PANTHER" id="PTHR19229:SF101">
    <property type="entry name" value="ATP-BINDING CASSETTE, SUB-FAMILY A (ABC1), MEMBER 16"/>
    <property type="match status" value="1"/>
</dbReference>
<keyword evidence="2 7" id="KW-0812">Transmembrane</keyword>
<feature type="transmembrane region" description="Helical" evidence="7">
    <location>
        <begin position="945"/>
        <end position="968"/>
    </location>
</feature>
<dbReference type="PANTHER" id="PTHR19229">
    <property type="entry name" value="ATP-BINDING CASSETTE TRANSPORTER SUBFAMILY A ABCA"/>
    <property type="match status" value="1"/>
</dbReference>
<dbReference type="Pfam" id="PF00005">
    <property type="entry name" value="ABC_tran"/>
    <property type="match status" value="2"/>
</dbReference>
<dbReference type="RefSeq" id="XP_070317232.1">
    <property type="nucleotide sequence ID" value="XM_070461131.1"/>
</dbReference>
<dbReference type="SUPFAM" id="SSF52540">
    <property type="entry name" value="P-loop containing nucleoside triphosphate hydrolases"/>
    <property type="match status" value="2"/>
</dbReference>
<keyword evidence="6 7" id="KW-0472">Membrane</keyword>
<keyword evidence="3" id="KW-0547">Nucleotide-binding</keyword>
<accession>A0ABM4HNU6</accession>
<dbReference type="PROSITE" id="PS50893">
    <property type="entry name" value="ABC_TRANSPORTER_2"/>
    <property type="match status" value="2"/>
</dbReference>
<dbReference type="InterPro" id="IPR017871">
    <property type="entry name" value="ABC_transporter-like_CS"/>
</dbReference>
<evidence type="ECO:0000259" key="8">
    <source>
        <dbReference type="PROSITE" id="PS50893"/>
    </source>
</evidence>
<keyword evidence="5 7" id="KW-1133">Transmembrane helix</keyword>
<feature type="transmembrane region" description="Helical" evidence="7">
    <location>
        <begin position="1311"/>
        <end position="1332"/>
    </location>
</feature>
<dbReference type="Pfam" id="PF23321">
    <property type="entry name" value="R1_ABCA1"/>
    <property type="match status" value="1"/>
</dbReference>
<feature type="transmembrane region" description="Helical" evidence="7">
    <location>
        <begin position="1108"/>
        <end position="1128"/>
    </location>
</feature>
<dbReference type="InterPro" id="IPR026082">
    <property type="entry name" value="ABCA"/>
</dbReference>
<dbReference type="InterPro" id="IPR013525">
    <property type="entry name" value="ABC2_TM"/>
</dbReference>
<evidence type="ECO:0000256" key="2">
    <source>
        <dbReference type="ARBA" id="ARBA00022692"/>
    </source>
</evidence>
<feature type="transmembrane region" description="Helical" evidence="7">
    <location>
        <begin position="377"/>
        <end position="400"/>
    </location>
</feature>
<feature type="transmembrane region" description="Helical" evidence="7">
    <location>
        <begin position="295"/>
        <end position="316"/>
    </location>
</feature>
<dbReference type="Pfam" id="PF12698">
    <property type="entry name" value="ABC2_membrane_3"/>
    <property type="match status" value="2"/>
</dbReference>
<evidence type="ECO:0000256" key="7">
    <source>
        <dbReference type="SAM" id="Phobius"/>
    </source>
</evidence>
<dbReference type="Proteomes" id="UP001652640">
    <property type="component" value="Chromosome 33"/>
</dbReference>
<reference evidence="10" key="2">
    <citation type="submission" date="2025-08" db="UniProtKB">
        <authorList>
            <consortium name="RefSeq"/>
        </authorList>
    </citation>
    <scope>IDENTIFICATION</scope>
    <source>
        <tissue evidence="10">Tongue muscle</tissue>
    </source>
</reference>
<name>A0ABM4HNU6_ODOVR</name>
<dbReference type="InterPro" id="IPR003439">
    <property type="entry name" value="ABC_transporter-like_ATP-bd"/>
</dbReference>
<evidence type="ECO:0000256" key="5">
    <source>
        <dbReference type="ARBA" id="ARBA00022989"/>
    </source>
</evidence>
<dbReference type="Gene3D" id="3.40.50.300">
    <property type="entry name" value="P-loop containing nucleotide triphosphate hydrolases"/>
    <property type="match status" value="2"/>
</dbReference>
<dbReference type="InterPro" id="IPR056264">
    <property type="entry name" value="R2_ABCA1-4-like"/>
</dbReference>
<evidence type="ECO:0000313" key="9">
    <source>
        <dbReference type="Proteomes" id="UP001652640"/>
    </source>
</evidence>
<gene>
    <name evidence="10" type="primary">LOC110147413</name>
</gene>
<organism evidence="9 10">
    <name type="scientific">Odocoileus virginianus</name>
    <name type="common">White-tailed deer</name>
    <dbReference type="NCBI Taxonomy" id="9874"/>
    <lineage>
        <taxon>Eukaryota</taxon>
        <taxon>Metazoa</taxon>
        <taxon>Chordata</taxon>
        <taxon>Craniata</taxon>
        <taxon>Vertebrata</taxon>
        <taxon>Euteleostomi</taxon>
        <taxon>Mammalia</taxon>
        <taxon>Eutheria</taxon>
        <taxon>Laurasiatheria</taxon>
        <taxon>Artiodactyla</taxon>
        <taxon>Ruminantia</taxon>
        <taxon>Pecora</taxon>
        <taxon>Cervidae</taxon>
        <taxon>Odocoileinae</taxon>
        <taxon>Odocoileus</taxon>
    </lineage>
</organism>
<feature type="transmembrane region" description="Helical" evidence="7">
    <location>
        <begin position="68"/>
        <end position="92"/>
    </location>
</feature>
<protein>
    <submittedName>
        <fullName evidence="10">Phospholipid-transporting ATPase ABCA3-like</fullName>
    </submittedName>
</protein>
<dbReference type="InterPro" id="IPR027417">
    <property type="entry name" value="P-loop_NTPase"/>
</dbReference>
<dbReference type="InterPro" id="IPR003593">
    <property type="entry name" value="AAA+_ATPase"/>
</dbReference>
<keyword evidence="9" id="KW-1185">Reference proteome</keyword>
<evidence type="ECO:0000313" key="10">
    <source>
        <dbReference type="RefSeq" id="XP_070317232.1"/>
    </source>
</evidence>
<feature type="transmembrane region" description="Helical" evidence="7">
    <location>
        <begin position="1192"/>
        <end position="1211"/>
    </location>
</feature>
<evidence type="ECO:0000256" key="4">
    <source>
        <dbReference type="ARBA" id="ARBA00022840"/>
    </source>
</evidence>
<feature type="domain" description="ABC transporter" evidence="8">
    <location>
        <begin position="560"/>
        <end position="789"/>
    </location>
</feature>